<keyword evidence="2 5" id="KW-0547">Nucleotide-binding</keyword>
<name>A0A437MEP2_9PROT</name>
<evidence type="ECO:0000256" key="4">
    <source>
        <dbReference type="ARBA" id="ARBA00022840"/>
    </source>
</evidence>
<evidence type="ECO:0000256" key="3">
    <source>
        <dbReference type="ARBA" id="ARBA00022777"/>
    </source>
</evidence>
<dbReference type="SMART" id="SM00220">
    <property type="entry name" value="S_TKc"/>
    <property type="match status" value="1"/>
</dbReference>
<dbReference type="InterPro" id="IPR017441">
    <property type="entry name" value="Protein_kinase_ATP_BS"/>
</dbReference>
<dbReference type="CDD" id="cd14014">
    <property type="entry name" value="STKc_PknB_like"/>
    <property type="match status" value="1"/>
</dbReference>
<gene>
    <name evidence="8" type="ORF">EOD42_13290</name>
</gene>
<feature type="compositionally biased region" description="Pro residues" evidence="6">
    <location>
        <begin position="412"/>
        <end position="431"/>
    </location>
</feature>
<dbReference type="PANTHER" id="PTHR43289:SF6">
    <property type="entry name" value="SERINE_THREONINE-PROTEIN KINASE NEKL-3"/>
    <property type="match status" value="1"/>
</dbReference>
<evidence type="ECO:0000256" key="2">
    <source>
        <dbReference type="ARBA" id="ARBA00022741"/>
    </source>
</evidence>
<dbReference type="PRINTS" id="PR01218">
    <property type="entry name" value="PSTLEXTENSIN"/>
</dbReference>
<protein>
    <submittedName>
        <fullName evidence="8">Serine/threonine protein kinase</fullName>
    </submittedName>
</protein>
<keyword evidence="3 8" id="KW-0418">Kinase</keyword>
<sequence>MPQDSSFDDTPPADRTLRGVPGSAGMIGALVADRYEIRDQIGKGAFGTVFEAYDRSLSRLVALKTMPLAGTNQDELLRFYREGKALARLSHPGIVSVHDFGEMPDFAWIVMELVIGETLRDVLGQGRLPLTEALRIEDELLTALQAAHDRGIVHRDVKPANILLASSMADGFGHVRMVDFGIARVGATDMTVVGDMLGTPYSMAPEQLDHADITPRTDVWAAGVVLYEMLTGVRPFPGQVPAIFSAILRLEPPAPSSLVEGLPPALDGVVARALAKRPEDRFESAAAMAAALRAAMLPPEEPLQATPRQIIVPPPAPPPAAPRRRWWPVLLALLVGAGVGGAKMWWYLGAPDLLNEEPADLHSHAAAPADDTPEPEVAAAPRLEAAPEPAVTESASATPEPEPEPIQAITPAAPPPVITPEPAPPAPPPQETPVQETPAPAPAALAPEAPPAAEPAPPEPPPPPPEAVAPAVPPPGEAVAGAATVALPACTPAQMVSRSAPHATYQRLVLEWRAPTAYRLARQGDEVSLTFPGAACMPTDLRLPSAIRSATPRDGALLLQLAPGTQLRHFRLDNRIVMDLSPARP</sequence>
<keyword evidence="1" id="KW-0808">Transferase</keyword>
<dbReference type="InterPro" id="IPR008271">
    <property type="entry name" value="Ser/Thr_kinase_AS"/>
</dbReference>
<dbReference type="OrthoDB" id="9801841at2"/>
<organism evidence="8 9">
    <name type="scientific">Rhodovarius crocodyli</name>
    <dbReference type="NCBI Taxonomy" id="1979269"/>
    <lineage>
        <taxon>Bacteria</taxon>
        <taxon>Pseudomonadati</taxon>
        <taxon>Pseudomonadota</taxon>
        <taxon>Alphaproteobacteria</taxon>
        <taxon>Acetobacterales</taxon>
        <taxon>Roseomonadaceae</taxon>
        <taxon>Rhodovarius</taxon>
    </lineage>
</organism>
<dbReference type="GO" id="GO:0005524">
    <property type="term" value="F:ATP binding"/>
    <property type="evidence" value="ECO:0007669"/>
    <property type="project" value="UniProtKB-UniRule"/>
</dbReference>
<accession>A0A437MEP2</accession>
<feature type="binding site" evidence="5">
    <location>
        <position position="64"/>
    </location>
    <ligand>
        <name>ATP</name>
        <dbReference type="ChEBI" id="CHEBI:30616"/>
    </ligand>
</feature>
<feature type="domain" description="Protein kinase" evidence="7">
    <location>
        <begin position="35"/>
        <end position="297"/>
    </location>
</feature>
<evidence type="ECO:0000256" key="1">
    <source>
        <dbReference type="ARBA" id="ARBA00022679"/>
    </source>
</evidence>
<evidence type="ECO:0000313" key="8">
    <source>
        <dbReference type="EMBL" id="RVT96092.1"/>
    </source>
</evidence>
<reference evidence="8 9" key="1">
    <citation type="submission" date="2019-01" db="EMBL/GenBank/DDBJ databases">
        <authorList>
            <person name="Chen W.-M."/>
        </authorList>
    </citation>
    <scope>NUCLEOTIDE SEQUENCE [LARGE SCALE GENOMIC DNA]</scope>
    <source>
        <strain evidence="8 9">CCP-6</strain>
    </source>
</reference>
<dbReference type="GO" id="GO:0004674">
    <property type="term" value="F:protein serine/threonine kinase activity"/>
    <property type="evidence" value="ECO:0007669"/>
    <property type="project" value="UniProtKB-KW"/>
</dbReference>
<feature type="compositionally biased region" description="Low complexity" evidence="6">
    <location>
        <begin position="383"/>
        <end position="411"/>
    </location>
</feature>
<dbReference type="Proteomes" id="UP000282957">
    <property type="component" value="Unassembled WGS sequence"/>
</dbReference>
<dbReference type="SUPFAM" id="SSF56112">
    <property type="entry name" value="Protein kinase-like (PK-like)"/>
    <property type="match status" value="1"/>
</dbReference>
<keyword evidence="8" id="KW-0723">Serine/threonine-protein kinase</keyword>
<feature type="compositionally biased region" description="Low complexity" evidence="6">
    <location>
        <begin position="432"/>
        <end position="447"/>
    </location>
</feature>
<dbReference type="Gene3D" id="3.30.200.20">
    <property type="entry name" value="Phosphorylase Kinase, domain 1"/>
    <property type="match status" value="1"/>
</dbReference>
<dbReference type="PROSITE" id="PS00108">
    <property type="entry name" value="PROTEIN_KINASE_ST"/>
    <property type="match status" value="1"/>
</dbReference>
<dbReference type="RefSeq" id="WP_127788026.1">
    <property type="nucleotide sequence ID" value="NZ_SACL01000004.1"/>
</dbReference>
<evidence type="ECO:0000256" key="6">
    <source>
        <dbReference type="SAM" id="MobiDB-lite"/>
    </source>
</evidence>
<dbReference type="PROSITE" id="PS50011">
    <property type="entry name" value="PROTEIN_KINASE_DOM"/>
    <property type="match status" value="1"/>
</dbReference>
<comment type="caution">
    <text evidence="8">The sequence shown here is derived from an EMBL/GenBank/DDBJ whole genome shotgun (WGS) entry which is preliminary data.</text>
</comment>
<keyword evidence="9" id="KW-1185">Reference proteome</keyword>
<dbReference type="Pfam" id="PF00069">
    <property type="entry name" value="Pkinase"/>
    <property type="match status" value="1"/>
</dbReference>
<dbReference type="AlphaFoldDB" id="A0A437MEP2"/>
<evidence type="ECO:0000259" key="7">
    <source>
        <dbReference type="PROSITE" id="PS50011"/>
    </source>
</evidence>
<feature type="compositionally biased region" description="Pro residues" evidence="6">
    <location>
        <begin position="448"/>
        <end position="475"/>
    </location>
</feature>
<dbReference type="EMBL" id="SACL01000004">
    <property type="protein sequence ID" value="RVT96092.1"/>
    <property type="molecule type" value="Genomic_DNA"/>
</dbReference>
<evidence type="ECO:0000256" key="5">
    <source>
        <dbReference type="PROSITE-ProRule" id="PRU10141"/>
    </source>
</evidence>
<feature type="region of interest" description="Disordered" evidence="6">
    <location>
        <begin position="1"/>
        <end position="20"/>
    </location>
</feature>
<keyword evidence="4 5" id="KW-0067">ATP-binding</keyword>
<evidence type="ECO:0000313" key="9">
    <source>
        <dbReference type="Proteomes" id="UP000282957"/>
    </source>
</evidence>
<feature type="region of interest" description="Disordered" evidence="6">
    <location>
        <begin position="383"/>
        <end position="475"/>
    </location>
</feature>
<dbReference type="InterPro" id="IPR003882">
    <property type="entry name" value="Pistil_extensin"/>
</dbReference>
<dbReference type="InterPro" id="IPR000719">
    <property type="entry name" value="Prot_kinase_dom"/>
</dbReference>
<dbReference type="InterPro" id="IPR011009">
    <property type="entry name" value="Kinase-like_dom_sf"/>
</dbReference>
<proteinExistence type="predicted"/>
<dbReference type="Gene3D" id="1.10.510.10">
    <property type="entry name" value="Transferase(Phosphotransferase) domain 1"/>
    <property type="match status" value="1"/>
</dbReference>
<dbReference type="PROSITE" id="PS00107">
    <property type="entry name" value="PROTEIN_KINASE_ATP"/>
    <property type="match status" value="1"/>
</dbReference>
<dbReference type="PANTHER" id="PTHR43289">
    <property type="entry name" value="MITOGEN-ACTIVATED PROTEIN KINASE KINASE KINASE 20-RELATED"/>
    <property type="match status" value="1"/>
</dbReference>